<dbReference type="InterPro" id="IPR025777">
    <property type="entry name" value="GMPS_ATP_PPase_dom"/>
</dbReference>
<evidence type="ECO:0000256" key="3">
    <source>
        <dbReference type="ARBA" id="ARBA00022598"/>
    </source>
</evidence>
<dbReference type="GO" id="GO:0005524">
    <property type="term" value="F:ATP binding"/>
    <property type="evidence" value="ECO:0007669"/>
    <property type="project" value="UniProtKB-UniRule"/>
</dbReference>
<keyword evidence="5 9" id="KW-0332">GMP biosynthesis</keyword>
<dbReference type="AlphaFoldDB" id="A0A832MLM1"/>
<protein>
    <recommendedName>
        <fullName evidence="9">GMP synthase [glutamine-hydrolyzing]</fullName>
        <ecNumber evidence="9">6.3.5.2</ecNumber>
    </recommendedName>
    <alternativeName>
        <fullName evidence="9">GMP synthetase</fullName>
    </alternativeName>
    <alternativeName>
        <fullName evidence="9">Glutamine amidotransferase</fullName>
    </alternativeName>
</protein>
<dbReference type="InterPro" id="IPR014729">
    <property type="entry name" value="Rossmann-like_a/b/a_fold"/>
</dbReference>
<name>A0A832MLM1_UNCEI</name>
<dbReference type="SUPFAM" id="SSF52402">
    <property type="entry name" value="Adenine nucleotide alpha hydrolases-like"/>
    <property type="match status" value="1"/>
</dbReference>
<accession>A0A832MLM1</accession>
<evidence type="ECO:0000256" key="2">
    <source>
        <dbReference type="ARBA" id="ARBA00005153"/>
    </source>
</evidence>
<dbReference type="CDD" id="cd01997">
    <property type="entry name" value="GMP_synthase_C"/>
    <property type="match status" value="1"/>
</dbReference>
<comment type="pathway">
    <text evidence="2 9">Purine metabolism; GMP biosynthesis; GMP from XMP (L-Gln route): step 1/1.</text>
</comment>
<gene>
    <name evidence="9 12" type="primary">guaA</name>
    <name evidence="12" type="ORF">ENR23_00645</name>
</gene>
<dbReference type="InterPro" id="IPR001674">
    <property type="entry name" value="GMP_synth_C"/>
</dbReference>
<keyword evidence="6 9" id="KW-0658">Purine biosynthesis</keyword>
<dbReference type="Pfam" id="PF02540">
    <property type="entry name" value="NAD_synthase"/>
    <property type="match status" value="1"/>
</dbReference>
<dbReference type="FunFam" id="3.40.50.620:FF:000001">
    <property type="entry name" value="GMP synthase [glutamine-hydrolyzing]"/>
    <property type="match status" value="1"/>
</dbReference>
<comment type="catalytic activity">
    <reaction evidence="9">
        <text>XMP + L-glutamine + ATP + H2O = GMP + L-glutamate + AMP + diphosphate + 2 H(+)</text>
        <dbReference type="Rhea" id="RHEA:11680"/>
        <dbReference type="ChEBI" id="CHEBI:15377"/>
        <dbReference type="ChEBI" id="CHEBI:15378"/>
        <dbReference type="ChEBI" id="CHEBI:29985"/>
        <dbReference type="ChEBI" id="CHEBI:30616"/>
        <dbReference type="ChEBI" id="CHEBI:33019"/>
        <dbReference type="ChEBI" id="CHEBI:57464"/>
        <dbReference type="ChEBI" id="CHEBI:58115"/>
        <dbReference type="ChEBI" id="CHEBI:58359"/>
        <dbReference type="ChEBI" id="CHEBI:456215"/>
        <dbReference type="EC" id="6.3.5.2"/>
    </reaction>
</comment>
<evidence type="ECO:0000256" key="8">
    <source>
        <dbReference type="ARBA" id="ARBA00022962"/>
    </source>
</evidence>
<dbReference type="SUPFAM" id="SSF52317">
    <property type="entry name" value="Class I glutamine amidotransferase-like"/>
    <property type="match status" value="1"/>
</dbReference>
<feature type="domain" description="GMPS ATP-PPase" evidence="11">
    <location>
        <begin position="196"/>
        <end position="388"/>
    </location>
</feature>
<evidence type="ECO:0000256" key="6">
    <source>
        <dbReference type="ARBA" id="ARBA00022755"/>
    </source>
</evidence>
<dbReference type="Gene3D" id="3.40.50.880">
    <property type="match status" value="1"/>
</dbReference>
<evidence type="ECO:0000259" key="11">
    <source>
        <dbReference type="PROSITE" id="PS51553"/>
    </source>
</evidence>
<feature type="active site" description="Nucleophile" evidence="9">
    <location>
        <position position="82"/>
    </location>
</feature>
<reference evidence="12" key="1">
    <citation type="journal article" date="2020" name="mSystems">
        <title>Genome- and Community-Level Interaction Insights into Carbon Utilization and Element Cycling Functions of Hydrothermarchaeota in Hydrothermal Sediment.</title>
        <authorList>
            <person name="Zhou Z."/>
            <person name="Liu Y."/>
            <person name="Xu W."/>
            <person name="Pan J."/>
            <person name="Luo Z.H."/>
            <person name="Li M."/>
        </authorList>
    </citation>
    <scope>NUCLEOTIDE SEQUENCE [LARGE SCALE GENOMIC DNA]</scope>
    <source>
        <strain evidence="12">SpSt-381</strain>
    </source>
</reference>
<dbReference type="Gene3D" id="3.40.50.620">
    <property type="entry name" value="HUPs"/>
    <property type="match status" value="1"/>
</dbReference>
<comment type="caution">
    <text evidence="12">The sequence shown here is derived from an EMBL/GenBank/DDBJ whole genome shotgun (WGS) entry which is preliminary data.</text>
</comment>
<keyword evidence="3 9" id="KW-0436">Ligase</keyword>
<evidence type="ECO:0000256" key="5">
    <source>
        <dbReference type="ARBA" id="ARBA00022749"/>
    </source>
</evidence>
<feature type="active site" evidence="9">
    <location>
        <position position="169"/>
    </location>
</feature>
<evidence type="ECO:0000256" key="10">
    <source>
        <dbReference type="PROSITE-ProRule" id="PRU00886"/>
    </source>
</evidence>
<dbReference type="EC" id="6.3.5.2" evidence="9"/>
<dbReference type="Pfam" id="PF00958">
    <property type="entry name" value="GMP_synt_C"/>
    <property type="match status" value="1"/>
</dbReference>
<dbReference type="EMBL" id="DSQF01000002">
    <property type="protein sequence ID" value="HGZ41933.1"/>
    <property type="molecule type" value="Genomic_DNA"/>
</dbReference>
<feature type="binding site" evidence="10">
    <location>
        <begin position="224"/>
        <end position="230"/>
    </location>
    <ligand>
        <name>ATP</name>
        <dbReference type="ChEBI" id="CHEBI:30616"/>
    </ligand>
</feature>
<dbReference type="NCBIfam" id="TIGR00884">
    <property type="entry name" value="guaA_Cterm"/>
    <property type="match status" value="1"/>
</dbReference>
<dbReference type="FunFam" id="3.40.50.880:FF:000047">
    <property type="entry name" value="GMP synthase [glutamine-hydrolyzing] subunit A"/>
    <property type="match status" value="1"/>
</dbReference>
<feature type="active site" evidence="9">
    <location>
        <position position="171"/>
    </location>
</feature>
<dbReference type="InterPro" id="IPR004739">
    <property type="entry name" value="GMP_synth_GATase"/>
</dbReference>
<keyword evidence="4 9" id="KW-0547">Nucleotide-binding</keyword>
<proteinExistence type="inferred from homology"/>
<comment type="subunit">
    <text evidence="9">Homodimer.</text>
</comment>
<dbReference type="PROSITE" id="PS51273">
    <property type="entry name" value="GATASE_TYPE_1"/>
    <property type="match status" value="1"/>
</dbReference>
<dbReference type="GO" id="GO:0005829">
    <property type="term" value="C:cytosol"/>
    <property type="evidence" value="ECO:0007669"/>
    <property type="project" value="TreeGrafter"/>
</dbReference>
<dbReference type="PANTHER" id="PTHR11922">
    <property type="entry name" value="GMP SYNTHASE-RELATED"/>
    <property type="match status" value="1"/>
</dbReference>
<dbReference type="NCBIfam" id="TIGR00888">
    <property type="entry name" value="guaA_Nterm"/>
    <property type="match status" value="1"/>
</dbReference>
<dbReference type="PROSITE" id="PS51553">
    <property type="entry name" value="GMPS_ATP_PPASE"/>
    <property type="match status" value="1"/>
</dbReference>
<evidence type="ECO:0000313" key="12">
    <source>
        <dbReference type="EMBL" id="HGZ41933.1"/>
    </source>
</evidence>
<evidence type="ECO:0000256" key="9">
    <source>
        <dbReference type="HAMAP-Rule" id="MF_00344"/>
    </source>
</evidence>
<dbReference type="InterPro" id="IPR029062">
    <property type="entry name" value="Class_I_gatase-like"/>
</dbReference>
<organism evidence="12">
    <name type="scientific">Eiseniibacteriota bacterium</name>
    <dbReference type="NCBI Taxonomy" id="2212470"/>
    <lineage>
        <taxon>Bacteria</taxon>
        <taxon>Candidatus Eiseniibacteriota</taxon>
    </lineage>
</organism>
<dbReference type="PANTHER" id="PTHR11922:SF2">
    <property type="entry name" value="GMP SYNTHASE [GLUTAMINE-HYDROLYZING]"/>
    <property type="match status" value="1"/>
</dbReference>
<comment type="function">
    <text evidence="1 9">Catalyzes the synthesis of GMP from XMP.</text>
</comment>
<dbReference type="PRINTS" id="PR00096">
    <property type="entry name" value="GATASE"/>
</dbReference>
<dbReference type="Gene3D" id="3.30.300.10">
    <property type="match status" value="1"/>
</dbReference>
<dbReference type="FunFam" id="3.30.300.10:FF:000002">
    <property type="entry name" value="GMP synthase [glutamine-hydrolyzing]"/>
    <property type="match status" value="1"/>
</dbReference>
<evidence type="ECO:0000256" key="4">
    <source>
        <dbReference type="ARBA" id="ARBA00022741"/>
    </source>
</evidence>
<evidence type="ECO:0000256" key="7">
    <source>
        <dbReference type="ARBA" id="ARBA00022840"/>
    </source>
</evidence>
<dbReference type="UniPathway" id="UPA00189">
    <property type="reaction ID" value="UER00296"/>
</dbReference>
<dbReference type="CDD" id="cd01742">
    <property type="entry name" value="GATase1_GMP_Synthase"/>
    <property type="match status" value="1"/>
</dbReference>
<evidence type="ECO:0000256" key="1">
    <source>
        <dbReference type="ARBA" id="ARBA00002332"/>
    </source>
</evidence>
<dbReference type="HAMAP" id="MF_00344">
    <property type="entry name" value="GMP_synthase"/>
    <property type="match status" value="1"/>
</dbReference>
<dbReference type="NCBIfam" id="NF000848">
    <property type="entry name" value="PRK00074.1"/>
    <property type="match status" value="1"/>
</dbReference>
<dbReference type="InterPro" id="IPR022955">
    <property type="entry name" value="GMP_synthase"/>
</dbReference>
<dbReference type="InterPro" id="IPR017926">
    <property type="entry name" value="GATASE"/>
</dbReference>
<dbReference type="GO" id="GO:0003921">
    <property type="term" value="F:GMP synthase activity"/>
    <property type="evidence" value="ECO:0007669"/>
    <property type="project" value="InterPro"/>
</dbReference>
<sequence length="513" mass="56390">MPRELVLILDFGSQYTQLIARRVREAGVYSEIVPGPTPAAEIAARRPAALILSGSPASGYRAEAPLPDPGIYRLRKPLLGICYGFQATVLLLGGRVEKAEHAEYGTATFVQDGRSPLFAGVPRRFRAWMSHGDEVRALPEGWLKVAHTTNCAFAAARHATLPFHLIQFHPEVVHSPYGKQVLANFLFRIAGLKGGWSMKSFVTRAVRDLRAQVGPRGHVLCGLSGGVDSTVAATLLHRAIGERLVCVLVDHGLLRAGEAEEVALELGARRGLNLTVVDARARFLEKLAGVTDPERKRKIIGAEFIAVFEEEAKKHGPVEFLAQGTLYPDVIESASHGWGAQVIKSHHNVGGLPERMRLKLVEPLRWLFKDEVRELGRALGLPDHLVDRHPFPGPGLAVRTLGAVNEQDLDILRRADAIYIEELRRSGWYGRTWQAFAVLLPVSTVGVKGDERSYERVVALRAVNSTDGMTADWTRLPHALLGRVASRIANEVRGVNRVVFDCTSKPPATIEWE</sequence>
<keyword evidence="7 9" id="KW-0067">ATP-binding</keyword>
<dbReference type="SUPFAM" id="SSF54810">
    <property type="entry name" value="GMP synthetase C-terminal dimerisation domain"/>
    <property type="match status" value="1"/>
</dbReference>
<keyword evidence="8 9" id="KW-0315">Glutamine amidotransferase</keyword>
<dbReference type="Pfam" id="PF00117">
    <property type="entry name" value="GATase"/>
    <property type="match status" value="1"/>
</dbReference>
<dbReference type="InterPro" id="IPR022310">
    <property type="entry name" value="NAD/GMP_synthase"/>
</dbReference>